<protein>
    <submittedName>
        <fullName evidence="1">Uncharacterized protein</fullName>
    </submittedName>
</protein>
<dbReference type="KEGG" id="sch:Sphch_2595"/>
<dbReference type="AlphaFoldDB" id="F6EZQ6"/>
<dbReference type="HOGENOM" id="CLU_914987_0_0_5"/>
<reference evidence="1 2" key="1">
    <citation type="submission" date="2011-05" db="EMBL/GenBank/DDBJ databases">
        <title>Complete sequence of chromosome 1 of Sphingobium chlorophenolicum L-1.</title>
        <authorList>
            <consortium name="US DOE Joint Genome Institute"/>
            <person name="Lucas S."/>
            <person name="Han J."/>
            <person name="Lapidus A."/>
            <person name="Cheng J.-F."/>
            <person name="Goodwin L."/>
            <person name="Pitluck S."/>
            <person name="Peters L."/>
            <person name="Daligault H."/>
            <person name="Han C."/>
            <person name="Tapia R."/>
            <person name="Land M."/>
            <person name="Hauser L."/>
            <person name="Kyrpides N."/>
            <person name="Ivanova N."/>
            <person name="Pagani I."/>
            <person name="Turner P."/>
            <person name="Copley S."/>
            <person name="Woyke T."/>
        </authorList>
    </citation>
    <scope>NUCLEOTIDE SEQUENCE [LARGE SCALE GENOMIC DNA]</scope>
    <source>
        <strain evidence="1 2">L-1</strain>
    </source>
</reference>
<gene>
    <name evidence="1" type="ORF">Sphch_2595</name>
</gene>
<accession>F6EZQ6</accession>
<evidence type="ECO:0000313" key="2">
    <source>
        <dbReference type="Proteomes" id="UP000007150"/>
    </source>
</evidence>
<proteinExistence type="predicted"/>
<dbReference type="STRING" id="690566.Sphch_2595"/>
<name>F6EZQ6_SPHCR</name>
<keyword evidence="2" id="KW-1185">Reference proteome</keyword>
<dbReference type="Proteomes" id="UP000007150">
    <property type="component" value="Chromosome 1"/>
</dbReference>
<organism evidence="1 2">
    <name type="scientific">Sphingobium chlorophenolicum L-1</name>
    <dbReference type="NCBI Taxonomy" id="690566"/>
    <lineage>
        <taxon>Bacteria</taxon>
        <taxon>Pseudomonadati</taxon>
        <taxon>Pseudomonadota</taxon>
        <taxon>Alphaproteobacteria</taxon>
        <taxon>Sphingomonadales</taxon>
        <taxon>Sphingomonadaceae</taxon>
        <taxon>Sphingobium</taxon>
    </lineage>
</organism>
<sequence length="304" mass="35327">MSDNDHFHAMRVLKKRALRKWRMTAEQRQEINAMFGWKSSRQDLYLSDIRARRKLRRVMFNVLRRTIKRLEPDHMLCFVTCADDCGMTSDRNPILRVTQFHGKIDRAARRMGMSLLVMMELQGIKNYPGGGAGRTLLLNAHAIGVTRDIKAARSAAEKLNDGRGWTCELGIDPIHIQPAARSPIDIERMSNYLNKMPIDVKNRMPARGKPGRYILMNTIGGYRPDFALRHMEGLSQIRMFGQGIFSVGREFKTAKTSIKRQMVAWHQERLRSRKCALVDFKARETWRELRRTNGKPYLRPFKII</sequence>
<evidence type="ECO:0000313" key="1">
    <source>
        <dbReference type="EMBL" id="AEG50240.1"/>
    </source>
</evidence>
<dbReference type="EMBL" id="CP002798">
    <property type="protein sequence ID" value="AEG50240.1"/>
    <property type="molecule type" value="Genomic_DNA"/>
</dbReference>